<dbReference type="Proteomes" id="UP000285301">
    <property type="component" value="Unassembled WGS sequence"/>
</dbReference>
<evidence type="ECO:0000256" key="8">
    <source>
        <dbReference type="SAM" id="Phobius"/>
    </source>
</evidence>
<proteinExistence type="predicted"/>
<dbReference type="PANTHER" id="PTHR22950:SF646">
    <property type="entry name" value="SODIUM-COUPLED NEUTRAL AMINO ACID TRANSPORTER 10-RELATED"/>
    <property type="match status" value="1"/>
</dbReference>
<evidence type="ECO:0000313" key="10">
    <source>
        <dbReference type="EMBL" id="RWS17677.1"/>
    </source>
</evidence>
<keyword evidence="5 8" id="KW-1133">Transmembrane helix</keyword>
<comment type="caution">
    <text evidence="10">The sequence shown here is derived from an EMBL/GenBank/DDBJ whole genome shotgun (WGS) entry which is preliminary data.</text>
</comment>
<evidence type="ECO:0000256" key="1">
    <source>
        <dbReference type="ARBA" id="ARBA00004141"/>
    </source>
</evidence>
<evidence type="ECO:0000256" key="2">
    <source>
        <dbReference type="ARBA" id="ARBA00022448"/>
    </source>
</evidence>
<feature type="transmembrane region" description="Helical" evidence="8">
    <location>
        <begin position="30"/>
        <end position="52"/>
    </location>
</feature>
<comment type="subcellular location">
    <subcellularLocation>
        <location evidence="1">Membrane</location>
        <topology evidence="1">Multi-pass membrane protein</topology>
    </subcellularLocation>
</comment>
<keyword evidence="2" id="KW-0813">Transport</keyword>
<evidence type="ECO:0000256" key="3">
    <source>
        <dbReference type="ARBA" id="ARBA00022692"/>
    </source>
</evidence>
<feature type="transmembrane region" description="Helical" evidence="8">
    <location>
        <begin position="143"/>
        <end position="163"/>
    </location>
</feature>
<dbReference type="GO" id="GO:0015179">
    <property type="term" value="F:L-amino acid transmembrane transporter activity"/>
    <property type="evidence" value="ECO:0007669"/>
    <property type="project" value="TreeGrafter"/>
</dbReference>
<feature type="transmembrane region" description="Helical" evidence="8">
    <location>
        <begin position="349"/>
        <end position="373"/>
    </location>
</feature>
<feature type="transmembrane region" description="Helical" evidence="8">
    <location>
        <begin position="73"/>
        <end position="98"/>
    </location>
</feature>
<feature type="transmembrane region" description="Helical" evidence="8">
    <location>
        <begin position="325"/>
        <end position="343"/>
    </location>
</feature>
<feature type="transmembrane region" description="Helical" evidence="8">
    <location>
        <begin position="183"/>
        <end position="201"/>
    </location>
</feature>
<feature type="transmembrane region" description="Helical" evidence="8">
    <location>
        <begin position="232"/>
        <end position="251"/>
    </location>
</feature>
<dbReference type="GO" id="GO:0016020">
    <property type="term" value="C:membrane"/>
    <property type="evidence" value="ECO:0007669"/>
    <property type="project" value="UniProtKB-SubCell"/>
</dbReference>
<sequence length="676" mass="75754">MTLKHTVNLGNSIIGVSLLAMPFCFKRCGIVLSVLLVLLSAAVNRAGCHLLLRSAMISKRRNFELLAYQTYGTFGKFLVEFGVLGFLLGSCVAFFVVIGDLGSSLIAELFSIPNGPHLRAFILTFLGMFIALPLGLLRRVDSLTSFSALSLGLYLFLILKLFIDAFSHLSYSQKPLFESVNLWNTSSLFTSLPIFVMALSCQPQLFEIFDSASILSEDNNSIRKMNRVIKDAVNICSGVYIAVGIFGYLAFFDEPFRGNVLVFLTPSFTAALTKIGFIFTVIISLPLCLFPCRTSLHSLLFRKGTGSLLNEISTTQTVYMSDRHFTILTIILIVTTIGISVLLPHIEIVLGIIGSTIGAVICFILPAAIFLNLKVSKTVYDTERFMANAVFYIGIFILIACSYSTLKDAKLVSDRSTVMESLKTNPEMRIASDTHFIDKAAHRIPNIISKLDKNSKTLESKDNNKDELQSKLKTDDLQLKKNQNDQQKQSEIQSAKDRDRKQDELLRKLEKQQEENKKLLEQQKQILQEMKRHEELHKQDVKSLISPTQKVKNIPENTEVKKEPEPPKNVIRKSKVKSDKTSDPIKVIQITKQANKIEKQTFMNGTEQKINFNPKIDAEKQRLPANNLKENLVTQSNSEAASNEKVVPSKSDLKSKNQMLPKKDLLAVEVTNNTQL</sequence>
<feature type="transmembrane region" description="Helical" evidence="8">
    <location>
        <begin position="118"/>
        <end position="136"/>
    </location>
</feature>
<feature type="transmembrane region" description="Helical" evidence="8">
    <location>
        <begin position="271"/>
        <end position="292"/>
    </location>
</feature>
<dbReference type="Pfam" id="PF01490">
    <property type="entry name" value="Aa_trans"/>
    <property type="match status" value="1"/>
</dbReference>
<dbReference type="InterPro" id="IPR013057">
    <property type="entry name" value="AA_transpt_TM"/>
</dbReference>
<feature type="compositionally biased region" description="Basic and acidic residues" evidence="7">
    <location>
        <begin position="651"/>
        <end position="662"/>
    </location>
</feature>
<organism evidence="10 11">
    <name type="scientific">Dinothrombium tinctorium</name>
    <dbReference type="NCBI Taxonomy" id="1965070"/>
    <lineage>
        <taxon>Eukaryota</taxon>
        <taxon>Metazoa</taxon>
        <taxon>Ecdysozoa</taxon>
        <taxon>Arthropoda</taxon>
        <taxon>Chelicerata</taxon>
        <taxon>Arachnida</taxon>
        <taxon>Acari</taxon>
        <taxon>Acariformes</taxon>
        <taxon>Trombidiformes</taxon>
        <taxon>Prostigmata</taxon>
        <taxon>Anystina</taxon>
        <taxon>Parasitengona</taxon>
        <taxon>Trombidioidea</taxon>
        <taxon>Trombidiidae</taxon>
        <taxon>Dinothrombium</taxon>
    </lineage>
</organism>
<evidence type="ECO:0000256" key="6">
    <source>
        <dbReference type="ARBA" id="ARBA00023136"/>
    </source>
</evidence>
<dbReference type="STRING" id="1965070.A0A443RQZ5"/>
<dbReference type="PANTHER" id="PTHR22950">
    <property type="entry name" value="AMINO ACID TRANSPORTER"/>
    <property type="match status" value="1"/>
</dbReference>
<feature type="region of interest" description="Disordered" evidence="7">
    <location>
        <begin position="634"/>
        <end position="662"/>
    </location>
</feature>
<name>A0A443RQZ5_9ACAR</name>
<keyword evidence="11" id="KW-1185">Reference proteome</keyword>
<feature type="transmembrane region" description="Helical" evidence="8">
    <location>
        <begin position="385"/>
        <end position="406"/>
    </location>
</feature>
<feature type="compositionally biased region" description="Basic and acidic residues" evidence="7">
    <location>
        <begin position="458"/>
        <end position="483"/>
    </location>
</feature>
<keyword evidence="6 8" id="KW-0472">Membrane</keyword>
<evidence type="ECO:0000313" key="11">
    <source>
        <dbReference type="Proteomes" id="UP000285301"/>
    </source>
</evidence>
<protein>
    <submittedName>
        <fullName evidence="10">Putative sodium-coupled neutral amino acid transporter 10-like protein</fullName>
    </submittedName>
</protein>
<evidence type="ECO:0000259" key="9">
    <source>
        <dbReference type="Pfam" id="PF01490"/>
    </source>
</evidence>
<dbReference type="EMBL" id="NCKU01000047">
    <property type="protein sequence ID" value="RWS17677.1"/>
    <property type="molecule type" value="Genomic_DNA"/>
</dbReference>
<accession>A0A443RQZ5</accession>
<keyword evidence="3 8" id="KW-0812">Transmembrane</keyword>
<evidence type="ECO:0000256" key="5">
    <source>
        <dbReference type="ARBA" id="ARBA00022989"/>
    </source>
</evidence>
<feature type="region of interest" description="Disordered" evidence="7">
    <location>
        <begin position="538"/>
        <end position="568"/>
    </location>
</feature>
<keyword evidence="4" id="KW-0029">Amino-acid transport</keyword>
<evidence type="ECO:0000256" key="4">
    <source>
        <dbReference type="ARBA" id="ARBA00022970"/>
    </source>
</evidence>
<reference evidence="10 11" key="1">
    <citation type="journal article" date="2018" name="Gigascience">
        <title>Genomes of trombidid mites reveal novel predicted allergens and laterally-transferred genes associated with secondary metabolism.</title>
        <authorList>
            <person name="Dong X."/>
            <person name="Chaisiri K."/>
            <person name="Xia D."/>
            <person name="Armstrong S.D."/>
            <person name="Fang Y."/>
            <person name="Donnelly M.J."/>
            <person name="Kadowaki T."/>
            <person name="McGarry J.W."/>
            <person name="Darby A.C."/>
            <person name="Makepeace B.L."/>
        </authorList>
    </citation>
    <scope>NUCLEOTIDE SEQUENCE [LARGE SCALE GENOMIC DNA]</scope>
    <source>
        <strain evidence="10">UoL-WK</strain>
    </source>
</reference>
<feature type="domain" description="Amino acid transporter transmembrane" evidence="9">
    <location>
        <begin position="4"/>
        <end position="404"/>
    </location>
</feature>
<evidence type="ECO:0000256" key="7">
    <source>
        <dbReference type="SAM" id="MobiDB-lite"/>
    </source>
</evidence>
<dbReference type="OrthoDB" id="513400at2759"/>
<feature type="region of interest" description="Disordered" evidence="7">
    <location>
        <begin position="458"/>
        <end position="502"/>
    </location>
</feature>
<gene>
    <name evidence="10" type="ORF">B4U79_04835</name>
</gene>
<dbReference type="AlphaFoldDB" id="A0A443RQZ5"/>